<dbReference type="Proteomes" id="UP000183971">
    <property type="component" value="Unassembled WGS sequence"/>
</dbReference>
<name>A0A1L7VJD2_FUSPR</name>
<dbReference type="AlphaFoldDB" id="A0A1L7VJD2"/>
<organism evidence="1 2">
    <name type="scientific">Fusarium proliferatum (strain ET1)</name>
    <name type="common">Orchid endophyte fungus</name>
    <dbReference type="NCBI Taxonomy" id="1227346"/>
    <lineage>
        <taxon>Eukaryota</taxon>
        <taxon>Fungi</taxon>
        <taxon>Dikarya</taxon>
        <taxon>Ascomycota</taxon>
        <taxon>Pezizomycotina</taxon>
        <taxon>Sordariomycetes</taxon>
        <taxon>Hypocreomycetidae</taxon>
        <taxon>Hypocreales</taxon>
        <taxon>Nectriaceae</taxon>
        <taxon>Fusarium</taxon>
        <taxon>Fusarium fujikuroi species complex</taxon>
    </lineage>
</organism>
<keyword evidence="2" id="KW-1185">Reference proteome</keyword>
<comment type="caution">
    <text evidence="1">The sequence shown here is derived from an EMBL/GenBank/DDBJ whole genome shotgun (WGS) entry which is preliminary data.</text>
</comment>
<sequence>MNEGSMVSSVIIVIMRPDLIASFALSADTRLWLWDRNGNLNAAGQTHHSHVGTRRRSRSQLSRLTALQWIHLASDACIASVLQIREIASIALYYSDKVEASDFIDEYSGVLSHRTMR</sequence>
<gene>
    <name evidence="1" type="ORF">FPRO_04794</name>
</gene>
<evidence type="ECO:0000313" key="2">
    <source>
        <dbReference type="Proteomes" id="UP000183971"/>
    </source>
</evidence>
<proteinExistence type="predicted"/>
<dbReference type="VEuPathDB" id="FungiDB:FPRO_04794"/>
<protein>
    <submittedName>
        <fullName evidence="1">Uncharacterized protein</fullName>
    </submittedName>
</protein>
<accession>A0A1L7VJD2</accession>
<dbReference type="EMBL" id="FJOF01000004">
    <property type="protein sequence ID" value="CZR39896.1"/>
    <property type="molecule type" value="Genomic_DNA"/>
</dbReference>
<reference evidence="2" key="1">
    <citation type="journal article" date="2016" name="Genome Biol. Evol.">
        <title>Comparative 'omics' of the Fusarium fujikuroi species complex highlights differences in genetic potential and metabolite synthesis.</title>
        <authorList>
            <person name="Niehaus E.-M."/>
            <person name="Muensterkoetter M."/>
            <person name="Proctor R.H."/>
            <person name="Brown D.W."/>
            <person name="Sharon A."/>
            <person name="Idan Y."/>
            <person name="Oren-Young L."/>
            <person name="Sieber C.M."/>
            <person name="Novak O."/>
            <person name="Pencik A."/>
            <person name="Tarkowska D."/>
            <person name="Hromadova K."/>
            <person name="Freeman S."/>
            <person name="Maymon M."/>
            <person name="Elazar M."/>
            <person name="Youssef S.A."/>
            <person name="El-Shabrawy E.S.M."/>
            <person name="Shalaby A.B.A."/>
            <person name="Houterman P."/>
            <person name="Brock N.L."/>
            <person name="Burkhardt I."/>
            <person name="Tsavkelova E.A."/>
            <person name="Dickschat J.S."/>
            <person name="Galuszka P."/>
            <person name="Gueldener U."/>
            <person name="Tudzynski B."/>
        </authorList>
    </citation>
    <scope>NUCLEOTIDE SEQUENCE [LARGE SCALE GENOMIC DNA]</scope>
    <source>
        <strain evidence="2">ET1</strain>
    </source>
</reference>
<dbReference type="RefSeq" id="XP_031080489.1">
    <property type="nucleotide sequence ID" value="XM_031230343.1"/>
</dbReference>
<dbReference type="GeneID" id="42049677"/>
<evidence type="ECO:0000313" key="1">
    <source>
        <dbReference type="EMBL" id="CZR39896.1"/>
    </source>
</evidence>